<reference evidence="10 11" key="1">
    <citation type="submission" date="2019-10" db="EMBL/GenBank/DDBJ databases">
        <authorList>
            <person name="Palmer J.M."/>
        </authorList>
    </citation>
    <scope>NUCLEOTIDE SEQUENCE [LARGE SCALE GENOMIC DNA]</scope>
    <source>
        <strain evidence="10 11">TWF730</strain>
    </source>
</reference>
<keyword evidence="6 8" id="KW-0131">Cell cycle</keyword>
<dbReference type="InterPro" id="IPR040203">
    <property type="entry name" value="Sld2"/>
</dbReference>
<evidence type="ECO:0000313" key="11">
    <source>
        <dbReference type="Proteomes" id="UP001373714"/>
    </source>
</evidence>
<gene>
    <name evidence="10" type="primary">SLD2</name>
    <name evidence="10" type="ORF">TWF730_006877</name>
</gene>
<feature type="region of interest" description="Disordered" evidence="9">
    <location>
        <begin position="290"/>
        <end position="503"/>
    </location>
</feature>
<evidence type="ECO:0000256" key="7">
    <source>
        <dbReference type="ARBA" id="ARBA00025253"/>
    </source>
</evidence>
<evidence type="ECO:0000256" key="4">
    <source>
        <dbReference type="ARBA" id="ARBA00022705"/>
    </source>
</evidence>
<dbReference type="Gene3D" id="1.10.10.1460">
    <property type="match status" value="1"/>
</dbReference>
<sequence>MANHPDVTLKSDSDRLLHLKLKIKAWEKDFAAQNDGKPPSRRDISANPKIAARYSEYQKLKKQLGQENSQTTVSKPISQPARKQPVLTPRKPSGRLSQTPVKTPSNPFVFTPTNRSELQGSLYSPSASAIRQLKWMAKGYVSPTPQKNGKVLGLFDKLPGMTPTPPKRPRDAEDSAILAKSTDSAARSKIFHSSGFDDSDEDDAYIPLDPTTPSRKRRYEFQTPLSKKNKRNASDEPDPFSTPAIFRQHSIKFELKENGSPLTPEVKQFLPNRMIGKVKPLSTLVRELREMQEEEDPGMEVLRALERGETNSTKATDLDKSELAAIPLHVESENQDGNLEADNQPKPPVYKKKGLKRQTKRVKIRPVRVTRTKSNTKESSPESESESESEEATNRGTETHNETTKPDSENEGSNDEDHDERTEEVEKEAEESETGEVSEDELASIVPKATSKKKPTKTKTPAAAKSAITQKKTTVKADKHANYTRMKMHHKGRGFKGRGRGRR</sequence>
<feature type="compositionally biased region" description="Acidic residues" evidence="9">
    <location>
        <begin position="409"/>
        <end position="442"/>
    </location>
</feature>
<evidence type="ECO:0000256" key="2">
    <source>
        <dbReference type="ARBA" id="ARBA00007276"/>
    </source>
</evidence>
<feature type="compositionally biased region" description="Basic and acidic residues" evidence="9">
    <location>
        <begin position="397"/>
        <end position="408"/>
    </location>
</feature>
<dbReference type="GO" id="GO:0006270">
    <property type="term" value="P:DNA replication initiation"/>
    <property type="evidence" value="ECO:0007669"/>
    <property type="project" value="UniProtKB-UniRule"/>
</dbReference>
<feature type="compositionally biased region" description="Polar residues" evidence="9">
    <location>
        <begin position="95"/>
        <end position="122"/>
    </location>
</feature>
<keyword evidence="5 8" id="KW-0539">Nucleus</keyword>
<feature type="compositionally biased region" description="Basic residues" evidence="9">
    <location>
        <begin position="486"/>
        <end position="503"/>
    </location>
</feature>
<dbReference type="GO" id="GO:1902977">
    <property type="term" value="P:mitotic DNA replication preinitiation complex assembly"/>
    <property type="evidence" value="ECO:0007669"/>
    <property type="project" value="TreeGrafter"/>
</dbReference>
<name>A0AAV9VH02_9PEZI</name>
<evidence type="ECO:0000313" key="10">
    <source>
        <dbReference type="EMBL" id="KAK6360752.1"/>
    </source>
</evidence>
<feature type="compositionally biased region" description="Basic residues" evidence="9">
    <location>
        <begin position="349"/>
        <end position="371"/>
    </location>
</feature>
<dbReference type="GO" id="GO:0003688">
    <property type="term" value="F:DNA replication origin binding"/>
    <property type="evidence" value="ECO:0007669"/>
    <property type="project" value="TreeGrafter"/>
</dbReference>
<dbReference type="GO" id="GO:0031261">
    <property type="term" value="C:DNA replication preinitiation complex"/>
    <property type="evidence" value="ECO:0007669"/>
    <property type="project" value="TreeGrafter"/>
</dbReference>
<keyword evidence="4 8" id="KW-0235">DNA replication</keyword>
<evidence type="ECO:0000256" key="9">
    <source>
        <dbReference type="SAM" id="MobiDB-lite"/>
    </source>
</evidence>
<comment type="similarity">
    <text evidence="2 8">Belongs to the SLD2 family.</text>
</comment>
<dbReference type="Pfam" id="PF11719">
    <property type="entry name" value="Drc1-Sld2"/>
    <property type="match status" value="1"/>
</dbReference>
<dbReference type="InterPro" id="IPR021110">
    <property type="entry name" value="DNA_rep_checkpnt_protein"/>
</dbReference>
<feature type="compositionally biased region" description="Polar residues" evidence="9">
    <location>
        <begin position="65"/>
        <end position="77"/>
    </location>
</feature>
<evidence type="ECO:0000256" key="5">
    <source>
        <dbReference type="ARBA" id="ARBA00023242"/>
    </source>
</evidence>
<dbReference type="PANTHER" id="PTHR28124">
    <property type="entry name" value="DNA REPLICATION REGULATOR SLD2"/>
    <property type="match status" value="1"/>
</dbReference>
<feature type="region of interest" description="Disordered" evidence="9">
    <location>
        <begin position="142"/>
        <end position="245"/>
    </location>
</feature>
<dbReference type="GO" id="GO:0003697">
    <property type="term" value="F:single-stranded DNA binding"/>
    <property type="evidence" value="ECO:0007669"/>
    <property type="project" value="TreeGrafter"/>
</dbReference>
<dbReference type="PANTHER" id="PTHR28124:SF1">
    <property type="entry name" value="DNA REPLICATION REGULATOR SLD2"/>
    <property type="match status" value="1"/>
</dbReference>
<evidence type="ECO:0000256" key="8">
    <source>
        <dbReference type="RuleBase" id="RU367067"/>
    </source>
</evidence>
<proteinExistence type="inferred from homology"/>
<dbReference type="Proteomes" id="UP001373714">
    <property type="component" value="Unassembled WGS sequence"/>
</dbReference>
<feature type="region of interest" description="Disordered" evidence="9">
    <location>
        <begin position="61"/>
        <end position="122"/>
    </location>
</feature>
<feature type="compositionally biased region" description="Acidic residues" evidence="9">
    <location>
        <begin position="381"/>
        <end position="391"/>
    </location>
</feature>
<dbReference type="GO" id="GO:0000727">
    <property type="term" value="P:double-strand break repair via break-induced replication"/>
    <property type="evidence" value="ECO:0007669"/>
    <property type="project" value="TreeGrafter"/>
</dbReference>
<dbReference type="AlphaFoldDB" id="A0AAV9VH02"/>
<comment type="function">
    <text evidence="7 8">Has a role in the initiation of DNA replication. Required at S-phase checkpoint.</text>
</comment>
<organism evidence="10 11">
    <name type="scientific">Orbilia blumenaviensis</name>
    <dbReference type="NCBI Taxonomy" id="1796055"/>
    <lineage>
        <taxon>Eukaryota</taxon>
        <taxon>Fungi</taxon>
        <taxon>Dikarya</taxon>
        <taxon>Ascomycota</taxon>
        <taxon>Pezizomycotina</taxon>
        <taxon>Orbiliomycetes</taxon>
        <taxon>Orbiliales</taxon>
        <taxon>Orbiliaceae</taxon>
        <taxon>Orbilia</taxon>
    </lineage>
</organism>
<accession>A0AAV9VH02</accession>
<dbReference type="EMBL" id="JAVHNS010000003">
    <property type="protein sequence ID" value="KAK6360752.1"/>
    <property type="molecule type" value="Genomic_DNA"/>
</dbReference>
<dbReference type="CDD" id="cd22289">
    <property type="entry name" value="RecQL4_SLD2_NTD"/>
    <property type="match status" value="1"/>
</dbReference>
<evidence type="ECO:0000256" key="6">
    <source>
        <dbReference type="ARBA" id="ARBA00023306"/>
    </source>
</evidence>
<evidence type="ECO:0000256" key="3">
    <source>
        <dbReference type="ARBA" id="ARBA00018363"/>
    </source>
</evidence>
<evidence type="ECO:0000256" key="1">
    <source>
        <dbReference type="ARBA" id="ARBA00004123"/>
    </source>
</evidence>
<feature type="compositionally biased region" description="Low complexity" evidence="9">
    <location>
        <begin position="458"/>
        <end position="467"/>
    </location>
</feature>
<comment type="caution">
    <text evidence="10">The sequence shown here is derived from an EMBL/GenBank/DDBJ whole genome shotgun (WGS) entry which is preliminary data.</text>
</comment>
<keyword evidence="11" id="KW-1185">Reference proteome</keyword>
<dbReference type="FunFam" id="1.10.10.1460:FF:000001">
    <property type="entry name" value="DNA replication regulator Sld2"/>
    <property type="match status" value="1"/>
</dbReference>
<protein>
    <recommendedName>
        <fullName evidence="3 8">DNA replication regulator SLD2</fullName>
    </recommendedName>
</protein>
<comment type="subcellular location">
    <subcellularLocation>
        <location evidence="1 8">Nucleus</location>
    </subcellularLocation>
</comment>